<gene>
    <name evidence="1" type="ORF">MRATA1EN22A_LOCUS12435</name>
</gene>
<reference evidence="1" key="2">
    <citation type="submission" date="2025-03" db="EMBL/GenBank/DDBJ databases">
        <authorList>
            <consortium name="ELIXIR-Norway"/>
            <consortium name="Elixir Norway"/>
        </authorList>
    </citation>
    <scope>NUCLEOTIDE SEQUENCE</scope>
</reference>
<dbReference type="Proteomes" id="UP001162501">
    <property type="component" value="Chromosome 21"/>
</dbReference>
<protein>
    <submittedName>
        <fullName evidence="1">Uncharacterized protein</fullName>
    </submittedName>
</protein>
<accession>A0AC59Z0B3</accession>
<evidence type="ECO:0000313" key="2">
    <source>
        <dbReference type="Proteomes" id="UP001162501"/>
    </source>
</evidence>
<proteinExistence type="predicted"/>
<name>A0AC59Z0B3_RANTA</name>
<evidence type="ECO:0000313" key="1">
    <source>
        <dbReference type="EMBL" id="CAN0126089.1"/>
    </source>
</evidence>
<dbReference type="EMBL" id="OX596105">
    <property type="protein sequence ID" value="CAN0126089.1"/>
    <property type="molecule type" value="Genomic_DNA"/>
</dbReference>
<organism evidence="1 2">
    <name type="scientific">Rangifer tarandus platyrhynchus</name>
    <name type="common">Svalbard reindeer</name>
    <dbReference type="NCBI Taxonomy" id="3082113"/>
    <lineage>
        <taxon>Eukaryota</taxon>
        <taxon>Metazoa</taxon>
        <taxon>Chordata</taxon>
        <taxon>Craniata</taxon>
        <taxon>Vertebrata</taxon>
        <taxon>Euteleostomi</taxon>
        <taxon>Mammalia</taxon>
        <taxon>Eutheria</taxon>
        <taxon>Laurasiatheria</taxon>
        <taxon>Artiodactyla</taxon>
        <taxon>Ruminantia</taxon>
        <taxon>Pecora</taxon>
        <taxon>Cervidae</taxon>
        <taxon>Odocoileinae</taxon>
        <taxon>Rangifer</taxon>
    </lineage>
</organism>
<sequence>MRGRGDVRSGRGRVVLPQSPDPGDSPCQGPRPSLSPDLTCDLPVTLRPAPAPHHLHRLQATSRVSATGIGPCADPIWPSEDSGWVGGEPWHPAHGPMLECDHPASPPDRPAPPRPNLGPAPPRLPSTIGGRDRRFPGRVGGERPGGGDESEMDGQPANESVQPP</sequence>
<reference evidence="1" key="1">
    <citation type="submission" date="2023-05" db="EMBL/GenBank/DDBJ databases">
        <authorList>
            <consortium name="ELIXIR-Norway"/>
        </authorList>
    </citation>
    <scope>NUCLEOTIDE SEQUENCE</scope>
</reference>